<accession>A0AAN7YUA4</accession>
<dbReference type="GO" id="GO:0017183">
    <property type="term" value="P:protein histidyl modification to diphthamide"/>
    <property type="evidence" value="ECO:0007669"/>
    <property type="project" value="InterPro"/>
</dbReference>
<dbReference type="Gene3D" id="3.30.950.10">
    <property type="entry name" value="Methyltransferase, Cobalt-precorrin-4 Transmethylase, Domain 2"/>
    <property type="match status" value="1"/>
</dbReference>
<comment type="similarity">
    <text evidence="3">Belongs to the diphthine synthase family.</text>
</comment>
<organism evidence="13 14">
    <name type="scientific">Xylaria bambusicola</name>
    <dbReference type="NCBI Taxonomy" id="326684"/>
    <lineage>
        <taxon>Eukaryota</taxon>
        <taxon>Fungi</taxon>
        <taxon>Dikarya</taxon>
        <taxon>Ascomycota</taxon>
        <taxon>Pezizomycotina</taxon>
        <taxon>Sordariomycetes</taxon>
        <taxon>Xylariomycetidae</taxon>
        <taxon>Xylariales</taxon>
        <taxon>Xylariaceae</taxon>
        <taxon>Xylaria</taxon>
    </lineage>
</organism>
<evidence type="ECO:0000256" key="2">
    <source>
        <dbReference type="ARBA" id="ARBA00005156"/>
    </source>
</evidence>
<dbReference type="Gene3D" id="3.40.1010.10">
    <property type="entry name" value="Cobalt-precorrin-4 Transmethylase, Domain 1"/>
    <property type="match status" value="1"/>
</dbReference>
<evidence type="ECO:0000256" key="8">
    <source>
        <dbReference type="ARBA" id="ARBA00048752"/>
    </source>
</evidence>
<dbReference type="PANTHER" id="PTHR10882">
    <property type="entry name" value="DIPHTHINE SYNTHASE"/>
    <property type="match status" value="1"/>
</dbReference>
<proteinExistence type="inferred from homology"/>
<comment type="pathway">
    <text evidence="2">Protein modification; peptidyl-diphthamide biosynthesis.</text>
</comment>
<evidence type="ECO:0000256" key="4">
    <source>
        <dbReference type="ARBA" id="ARBA00011927"/>
    </source>
</evidence>
<feature type="binding site" evidence="11">
    <location>
        <position position="120"/>
    </location>
    <ligand>
        <name>S-adenosyl-L-methionine</name>
        <dbReference type="ChEBI" id="CHEBI:59789"/>
    </ligand>
</feature>
<evidence type="ECO:0000256" key="11">
    <source>
        <dbReference type="PIRSR" id="PIRSR036432-1"/>
    </source>
</evidence>
<dbReference type="FunFam" id="3.30.950.10:FF:000004">
    <property type="entry name" value="Diphthine synthase putative"/>
    <property type="match status" value="1"/>
</dbReference>
<name>A0AAN7YUA4_9PEZI</name>
<evidence type="ECO:0000256" key="6">
    <source>
        <dbReference type="ARBA" id="ARBA00022679"/>
    </source>
</evidence>
<dbReference type="PIRSF" id="PIRSF036432">
    <property type="entry name" value="Diphthine_synth"/>
    <property type="match status" value="1"/>
</dbReference>
<dbReference type="FunFam" id="3.40.1010.10:FF:000004">
    <property type="entry name" value="Putative diphthine synthase"/>
    <property type="match status" value="1"/>
</dbReference>
<dbReference type="PANTHER" id="PTHR10882:SF0">
    <property type="entry name" value="DIPHTHINE METHYL ESTER SYNTHASE"/>
    <property type="match status" value="1"/>
</dbReference>
<evidence type="ECO:0000256" key="7">
    <source>
        <dbReference type="ARBA" id="ARBA00022691"/>
    </source>
</evidence>
<dbReference type="SUPFAM" id="SSF53790">
    <property type="entry name" value="Tetrapyrrole methylase"/>
    <property type="match status" value="1"/>
</dbReference>
<keyword evidence="6" id="KW-0808">Transferase</keyword>
<dbReference type="InterPro" id="IPR004551">
    <property type="entry name" value="Dphthn_synthase"/>
</dbReference>
<evidence type="ECO:0000256" key="3">
    <source>
        <dbReference type="ARBA" id="ARBA00006729"/>
    </source>
</evidence>
<dbReference type="EMBL" id="JAWHQM010000002">
    <property type="protein sequence ID" value="KAK5624860.1"/>
    <property type="molecule type" value="Genomic_DNA"/>
</dbReference>
<dbReference type="EC" id="2.1.1.314" evidence="4"/>
<evidence type="ECO:0000256" key="10">
    <source>
        <dbReference type="ARBA" id="ARBA00081951"/>
    </source>
</evidence>
<dbReference type="AlphaFoldDB" id="A0AAN7YUA4"/>
<feature type="binding site" evidence="11">
    <location>
        <begin position="145"/>
        <end position="146"/>
    </location>
    <ligand>
        <name>S-adenosyl-L-methionine</name>
        <dbReference type="ChEBI" id="CHEBI:59789"/>
    </ligand>
</feature>
<comment type="catalytic activity">
    <reaction evidence="8">
        <text>2-[(3S)-amino-3-carboxypropyl]-L-histidyl-[translation elongation factor 2] + 4 S-adenosyl-L-methionine = diphthine methyl ester-[translation elongation factor 2] + 4 S-adenosyl-L-homocysteine + 3 H(+)</text>
        <dbReference type="Rhea" id="RHEA:42652"/>
        <dbReference type="Rhea" id="RHEA-COMP:9749"/>
        <dbReference type="Rhea" id="RHEA-COMP:10173"/>
        <dbReference type="ChEBI" id="CHEBI:15378"/>
        <dbReference type="ChEBI" id="CHEBI:57856"/>
        <dbReference type="ChEBI" id="CHEBI:59789"/>
        <dbReference type="ChEBI" id="CHEBI:73995"/>
        <dbReference type="ChEBI" id="CHEBI:79005"/>
        <dbReference type="EC" id="2.1.1.314"/>
    </reaction>
</comment>
<dbReference type="GO" id="GO:0141133">
    <property type="term" value="F:diphthine methyl ester synthase activity"/>
    <property type="evidence" value="ECO:0007669"/>
    <property type="project" value="UniProtKB-EC"/>
</dbReference>
<dbReference type="Pfam" id="PF00590">
    <property type="entry name" value="TP_methylase"/>
    <property type="match status" value="1"/>
</dbReference>
<evidence type="ECO:0000259" key="12">
    <source>
        <dbReference type="Pfam" id="PF00590"/>
    </source>
</evidence>
<sequence>MLYDPSKISSNFFVANIANHASTLRSITFDFAKMLYLVGLGLSDETDITVRGLEVVKRASRVYLEAYTSILLVDQSVLEAYYGRSIVVADREMVESNSDEILRDAQTEDVAFLVVGDPFGATTHTDLVLRARELSIPIQTIPNASIMSAIGGCGLQLYNFGQTVSMVFFLDNWRPASFYDRIQENRTIGLHTLVLLDIKVKEQSLENMARGRRIYEPPRYMTVSQCAQQMLEVEEDRKGGVYGPDSLAIGAARVGGKTEKFVAGTLQQLCDSDHLLGPPLHSLVLLGARAHELERDYAREFAMDKDIWDKMWSDQYGKQ</sequence>
<feature type="binding site" evidence="11">
    <location>
        <position position="42"/>
    </location>
    <ligand>
        <name>S-adenosyl-L-methionine</name>
        <dbReference type="ChEBI" id="CHEBI:59789"/>
    </ligand>
</feature>
<comment type="caution">
    <text evidence="13">The sequence shown here is derived from an EMBL/GenBank/DDBJ whole genome shotgun (WGS) entry which is preliminary data.</text>
</comment>
<dbReference type="CDD" id="cd11647">
    <property type="entry name" value="DHP5_DphB"/>
    <property type="match status" value="1"/>
</dbReference>
<dbReference type="InterPro" id="IPR014777">
    <property type="entry name" value="4pyrrole_Mease_sub1"/>
</dbReference>
<feature type="binding site" evidence="11">
    <location>
        <position position="117"/>
    </location>
    <ligand>
        <name>S-adenosyl-L-methionine</name>
        <dbReference type="ChEBI" id="CHEBI:59789"/>
    </ligand>
</feature>
<keyword evidence="14" id="KW-1185">Reference proteome</keyword>
<feature type="binding site" evidence="11">
    <location>
        <position position="281"/>
    </location>
    <ligand>
        <name>S-adenosyl-L-methionine</name>
        <dbReference type="ChEBI" id="CHEBI:59789"/>
    </ligand>
</feature>
<protein>
    <recommendedName>
        <fullName evidence="9">Diphthine methyl ester synthase</fullName>
        <ecNumber evidence="4">2.1.1.314</ecNumber>
    </recommendedName>
    <alternativeName>
        <fullName evidence="10">Diphthamide biosynthesis methyltransferase</fullName>
    </alternativeName>
</protein>
<keyword evidence="5" id="KW-0489">Methyltransferase</keyword>
<evidence type="ECO:0000313" key="14">
    <source>
        <dbReference type="Proteomes" id="UP001305414"/>
    </source>
</evidence>
<evidence type="ECO:0000256" key="5">
    <source>
        <dbReference type="ARBA" id="ARBA00022603"/>
    </source>
</evidence>
<evidence type="ECO:0000313" key="13">
    <source>
        <dbReference type="EMBL" id="KAK5624860.1"/>
    </source>
</evidence>
<evidence type="ECO:0000256" key="9">
    <source>
        <dbReference type="ARBA" id="ARBA00072033"/>
    </source>
</evidence>
<dbReference type="GO" id="GO:0032259">
    <property type="term" value="P:methylation"/>
    <property type="evidence" value="ECO:0007669"/>
    <property type="project" value="UniProtKB-KW"/>
</dbReference>
<reference evidence="13 14" key="1">
    <citation type="submission" date="2023-10" db="EMBL/GenBank/DDBJ databases">
        <title>Draft genome sequence of Xylaria bambusicola isolate GMP-LS, the root and basal stem rot pathogen of sugarcane in Indonesia.</title>
        <authorList>
            <person name="Selvaraj P."/>
            <person name="Muralishankar V."/>
            <person name="Muruganantham S."/>
            <person name="Sp S."/>
            <person name="Haryani S."/>
            <person name="Lau K.J.X."/>
            <person name="Naqvi N.I."/>
        </authorList>
    </citation>
    <scope>NUCLEOTIDE SEQUENCE [LARGE SCALE GENOMIC DNA]</scope>
    <source>
        <strain evidence="13">GMP-LS</strain>
    </source>
</reference>
<dbReference type="HAMAP" id="MF_01084">
    <property type="entry name" value="Diphthine_synth"/>
    <property type="match status" value="1"/>
</dbReference>
<dbReference type="InterPro" id="IPR000878">
    <property type="entry name" value="4pyrrol_Mease"/>
</dbReference>
<feature type="binding site" evidence="11">
    <location>
        <position position="254"/>
    </location>
    <ligand>
        <name>S-adenosyl-L-methionine</name>
        <dbReference type="ChEBI" id="CHEBI:59789"/>
    </ligand>
</feature>
<gene>
    <name evidence="13" type="ORF">RRF57_000576</name>
</gene>
<dbReference type="Proteomes" id="UP001305414">
    <property type="component" value="Unassembled WGS sequence"/>
</dbReference>
<feature type="binding site" evidence="11">
    <location>
        <position position="196"/>
    </location>
    <ligand>
        <name>S-adenosyl-L-methionine</name>
        <dbReference type="ChEBI" id="CHEBI:59789"/>
    </ligand>
</feature>
<feature type="domain" description="Tetrapyrrole methylase" evidence="12">
    <location>
        <begin position="34"/>
        <end position="269"/>
    </location>
</feature>
<dbReference type="InterPro" id="IPR014776">
    <property type="entry name" value="4pyrrole_Mease_sub2"/>
</dbReference>
<dbReference type="InterPro" id="IPR035996">
    <property type="entry name" value="4pyrrol_Methylase_sf"/>
</dbReference>
<evidence type="ECO:0000256" key="1">
    <source>
        <dbReference type="ARBA" id="ARBA00004006"/>
    </source>
</evidence>
<comment type="function">
    <text evidence="1">S-adenosyl-L-methionine-dependent methyltransferase that catalyzes four methylations of the modified target histidine residue in translation elongation factor 2 (EF-2), to form an intermediate called diphthine methyl ester. The four successive methylation reactions represent the second step of diphthamide biosynthesis.</text>
</comment>
<keyword evidence="7 11" id="KW-0949">S-adenosyl-L-methionine</keyword>
<dbReference type="NCBIfam" id="TIGR00522">
    <property type="entry name" value="dph5"/>
    <property type="match status" value="1"/>
</dbReference>